<name>A0ABW4RKH1_9BACL</name>
<dbReference type="RefSeq" id="WP_347326194.1">
    <property type="nucleotide sequence ID" value="NZ_JBCGUH010000009.1"/>
</dbReference>
<feature type="transmembrane region" description="Helical" evidence="2">
    <location>
        <begin position="12"/>
        <end position="33"/>
    </location>
</feature>
<comment type="caution">
    <text evidence="4">The sequence shown here is derived from an EMBL/GenBank/DDBJ whole genome shotgun (WGS) entry which is preliminary data.</text>
</comment>
<dbReference type="SMART" id="SM00858">
    <property type="entry name" value="SAF"/>
    <property type="match status" value="1"/>
</dbReference>
<feature type="region of interest" description="Disordered" evidence="1">
    <location>
        <begin position="275"/>
        <end position="386"/>
    </location>
</feature>
<evidence type="ECO:0000256" key="2">
    <source>
        <dbReference type="SAM" id="Phobius"/>
    </source>
</evidence>
<feature type="compositionally biased region" description="Basic and acidic residues" evidence="1">
    <location>
        <begin position="335"/>
        <end position="344"/>
    </location>
</feature>
<dbReference type="InterPro" id="IPR013974">
    <property type="entry name" value="SAF"/>
</dbReference>
<sequence length="386" mass="41288">MSSIRFRMKNKMYAAVIGGLIVAILSSLGYIFLIHYQSKQLKMIKAQYEVELTTAQQALQEQQAISSKIVVTIGDLKAGDTIGSKQLTTAFVSRQGAPTNAIADPKQLIGKVIKIDAGKGTALTPAMVYAEGATPNDLRSREYSVMELPGKLKKGDFVDVRIGFPNGSDYIVLSKKKVEDLSGTTVWYNMNEAELLAMSSAIVDAYLQGARMYAISYADPYMQAKAIANYPANTDVINLSQSDPNVLEKATLQLSKEARATLDMNLSRMSEADKAKVSGAAVSQQASESSAADHTSSTTDSTGSSYAQDMIVSETSSLQSSSPATSTTSPDTDPEAARDDESKRPAGIVAPIENKATSSSSSSTTHSSSSQTEQKAQDVFEQPLIK</sequence>
<organism evidence="4 5">
    <name type="scientific">Paenibacillus wenxiniae</name>
    <dbReference type="NCBI Taxonomy" id="1636843"/>
    <lineage>
        <taxon>Bacteria</taxon>
        <taxon>Bacillati</taxon>
        <taxon>Bacillota</taxon>
        <taxon>Bacilli</taxon>
        <taxon>Bacillales</taxon>
        <taxon>Paenibacillaceae</taxon>
        <taxon>Paenibacillus</taxon>
    </lineage>
</organism>
<protein>
    <submittedName>
        <fullName evidence="4">SAF domain-containing protein</fullName>
    </submittedName>
</protein>
<keyword evidence="2" id="KW-0812">Transmembrane</keyword>
<feature type="domain" description="SAF" evidence="3">
    <location>
        <begin position="67"/>
        <end position="129"/>
    </location>
</feature>
<keyword evidence="5" id="KW-1185">Reference proteome</keyword>
<keyword evidence="2" id="KW-0472">Membrane</keyword>
<keyword evidence="2" id="KW-1133">Transmembrane helix</keyword>
<dbReference type="EMBL" id="JBHUEH010000016">
    <property type="protein sequence ID" value="MFD1886678.1"/>
    <property type="molecule type" value="Genomic_DNA"/>
</dbReference>
<evidence type="ECO:0000313" key="4">
    <source>
        <dbReference type="EMBL" id="MFD1886678.1"/>
    </source>
</evidence>
<feature type="compositionally biased region" description="Low complexity" evidence="1">
    <location>
        <begin position="277"/>
        <end position="331"/>
    </location>
</feature>
<accession>A0ABW4RKH1</accession>
<dbReference type="Proteomes" id="UP001597233">
    <property type="component" value="Unassembled WGS sequence"/>
</dbReference>
<dbReference type="Pfam" id="PF08666">
    <property type="entry name" value="SAF"/>
    <property type="match status" value="1"/>
</dbReference>
<gene>
    <name evidence="4" type="ORF">ACFSC9_14205</name>
</gene>
<evidence type="ECO:0000313" key="5">
    <source>
        <dbReference type="Proteomes" id="UP001597233"/>
    </source>
</evidence>
<feature type="compositionally biased region" description="Low complexity" evidence="1">
    <location>
        <begin position="357"/>
        <end position="370"/>
    </location>
</feature>
<dbReference type="CDD" id="cd11614">
    <property type="entry name" value="SAF_CpaB_FlgA_like"/>
    <property type="match status" value="1"/>
</dbReference>
<proteinExistence type="predicted"/>
<evidence type="ECO:0000256" key="1">
    <source>
        <dbReference type="SAM" id="MobiDB-lite"/>
    </source>
</evidence>
<evidence type="ECO:0000259" key="3">
    <source>
        <dbReference type="SMART" id="SM00858"/>
    </source>
</evidence>
<reference evidence="5" key="1">
    <citation type="journal article" date="2019" name="Int. J. Syst. Evol. Microbiol.">
        <title>The Global Catalogue of Microorganisms (GCM) 10K type strain sequencing project: providing services to taxonomists for standard genome sequencing and annotation.</title>
        <authorList>
            <consortium name="The Broad Institute Genomics Platform"/>
            <consortium name="The Broad Institute Genome Sequencing Center for Infectious Disease"/>
            <person name="Wu L."/>
            <person name="Ma J."/>
        </authorList>
    </citation>
    <scope>NUCLEOTIDE SEQUENCE [LARGE SCALE GENOMIC DNA]</scope>
    <source>
        <strain evidence="5">CCUG 54950</strain>
    </source>
</reference>